<sequence>MGKLNRIAFRMYRLALNEANSKSYEQIELRRGIKIQSLDQQYPTSAGPGLTMARTTHDACRLAQPGDSPTSIVPRRPGRKRKAYLTFLSELSVHARGFLRNRL</sequence>
<gene>
    <name evidence="1" type="ORF">AN403_6095</name>
</gene>
<organism evidence="1 2">
    <name type="scientific">Pseudomonas fluorescens</name>
    <dbReference type="NCBI Taxonomy" id="294"/>
    <lineage>
        <taxon>Bacteria</taxon>
        <taxon>Pseudomonadati</taxon>
        <taxon>Pseudomonadota</taxon>
        <taxon>Gammaproteobacteria</taxon>
        <taxon>Pseudomonadales</taxon>
        <taxon>Pseudomonadaceae</taxon>
        <taxon>Pseudomonas</taxon>
    </lineage>
</organism>
<evidence type="ECO:0000313" key="1">
    <source>
        <dbReference type="EMBL" id="KPU62103.1"/>
    </source>
</evidence>
<dbReference type="Proteomes" id="UP000050349">
    <property type="component" value="Unassembled WGS sequence"/>
</dbReference>
<dbReference type="AlphaFoldDB" id="A0A0P9BG20"/>
<proteinExistence type="predicted"/>
<protein>
    <submittedName>
        <fullName evidence="1">Uncharacterized protein</fullName>
    </submittedName>
</protein>
<name>A0A0P9BG20_PSEFL</name>
<comment type="caution">
    <text evidence="1">The sequence shown here is derived from an EMBL/GenBank/DDBJ whole genome shotgun (WGS) entry which is preliminary data.</text>
</comment>
<evidence type="ECO:0000313" key="2">
    <source>
        <dbReference type="Proteomes" id="UP000050349"/>
    </source>
</evidence>
<reference evidence="1 2" key="1">
    <citation type="submission" date="2015-09" db="EMBL/GenBank/DDBJ databases">
        <authorList>
            <person name="Jackson K.R."/>
            <person name="Lunt B.L."/>
            <person name="Fisher J.N.B."/>
            <person name="Gardner A.V."/>
            <person name="Bailey M.E."/>
            <person name="Deus L.M."/>
            <person name="Earl A.S."/>
            <person name="Gibby P.D."/>
            <person name="Hartmann K.A."/>
            <person name="Liu J.E."/>
            <person name="Manci A.M."/>
            <person name="Nielsen D.A."/>
            <person name="Solomon M.B."/>
            <person name="Breakwell D.P."/>
            <person name="Burnett S.H."/>
            <person name="Grose J.H."/>
        </authorList>
    </citation>
    <scope>NUCLEOTIDE SEQUENCE [LARGE SCALE GENOMIC DNA]</scope>
    <source>
        <strain evidence="1 2">S613</strain>
    </source>
</reference>
<dbReference type="EMBL" id="LJXB01000035">
    <property type="protein sequence ID" value="KPU62103.1"/>
    <property type="molecule type" value="Genomic_DNA"/>
</dbReference>
<accession>A0A0P9BG20</accession>
<dbReference type="PATRIC" id="fig|294.162.peg.138"/>